<evidence type="ECO:0000313" key="2">
    <source>
        <dbReference type="EMBL" id="BAS73129.1"/>
    </source>
</evidence>
<evidence type="ECO:0000256" key="1">
    <source>
        <dbReference type="SAM" id="Phobius"/>
    </source>
</evidence>
<feature type="transmembrane region" description="Helical" evidence="1">
    <location>
        <begin position="48"/>
        <end position="67"/>
    </location>
</feature>
<dbReference type="EMBL" id="AP014957">
    <property type="protein sequence ID" value="BAS73129.1"/>
    <property type="molecule type" value="Genomic_DNA"/>
</dbReference>
<protein>
    <submittedName>
        <fullName evidence="2">Os01g0612350 protein</fullName>
    </submittedName>
</protein>
<accession>A0A0N7KDB2</accession>
<reference evidence="2 3" key="2">
    <citation type="journal article" date="2013" name="Plant Cell Physiol.">
        <title>Rice Annotation Project Database (RAP-DB): an integrative and interactive database for rice genomics.</title>
        <authorList>
            <person name="Sakai H."/>
            <person name="Lee S.S."/>
            <person name="Tanaka T."/>
            <person name="Numa H."/>
            <person name="Kim J."/>
            <person name="Kawahara Y."/>
            <person name="Wakimoto H."/>
            <person name="Yang C.C."/>
            <person name="Iwamoto M."/>
            <person name="Abe T."/>
            <person name="Yamada Y."/>
            <person name="Muto A."/>
            <person name="Inokuchi H."/>
            <person name="Ikemura T."/>
            <person name="Matsumoto T."/>
            <person name="Sasaki T."/>
            <person name="Itoh T."/>
        </authorList>
    </citation>
    <scope>NUCLEOTIDE SEQUENCE [LARGE SCALE GENOMIC DNA]</scope>
    <source>
        <strain evidence="3">cv. Nipponbare</strain>
    </source>
</reference>
<dbReference type="STRING" id="39947.A0A0N7KDB2"/>
<dbReference type="Proteomes" id="UP000059680">
    <property type="component" value="Chromosome 1"/>
</dbReference>
<evidence type="ECO:0000313" key="3">
    <source>
        <dbReference type="Proteomes" id="UP000059680"/>
    </source>
</evidence>
<keyword evidence="3" id="KW-1185">Reference proteome</keyword>
<dbReference type="InParanoid" id="A0A0N7KDB2"/>
<reference evidence="3" key="1">
    <citation type="journal article" date="2005" name="Nature">
        <title>The map-based sequence of the rice genome.</title>
        <authorList>
            <consortium name="International rice genome sequencing project (IRGSP)"/>
            <person name="Matsumoto T."/>
            <person name="Wu J."/>
            <person name="Kanamori H."/>
            <person name="Katayose Y."/>
            <person name="Fujisawa M."/>
            <person name="Namiki N."/>
            <person name="Mizuno H."/>
            <person name="Yamamoto K."/>
            <person name="Antonio B.A."/>
            <person name="Baba T."/>
            <person name="Sakata K."/>
            <person name="Nagamura Y."/>
            <person name="Aoki H."/>
            <person name="Arikawa K."/>
            <person name="Arita K."/>
            <person name="Bito T."/>
            <person name="Chiden Y."/>
            <person name="Fujitsuka N."/>
            <person name="Fukunaka R."/>
            <person name="Hamada M."/>
            <person name="Harada C."/>
            <person name="Hayashi A."/>
            <person name="Hijishita S."/>
            <person name="Honda M."/>
            <person name="Hosokawa S."/>
            <person name="Ichikawa Y."/>
            <person name="Idonuma A."/>
            <person name="Iijima M."/>
            <person name="Ikeda M."/>
            <person name="Ikeno M."/>
            <person name="Ito K."/>
            <person name="Ito S."/>
            <person name="Ito T."/>
            <person name="Ito Y."/>
            <person name="Ito Y."/>
            <person name="Iwabuchi A."/>
            <person name="Kamiya K."/>
            <person name="Karasawa W."/>
            <person name="Kurita K."/>
            <person name="Katagiri S."/>
            <person name="Kikuta A."/>
            <person name="Kobayashi H."/>
            <person name="Kobayashi N."/>
            <person name="Machita K."/>
            <person name="Maehara T."/>
            <person name="Masukawa M."/>
            <person name="Mizubayashi T."/>
            <person name="Mukai Y."/>
            <person name="Nagasaki H."/>
            <person name="Nagata Y."/>
            <person name="Naito S."/>
            <person name="Nakashima M."/>
            <person name="Nakama Y."/>
            <person name="Nakamichi Y."/>
            <person name="Nakamura M."/>
            <person name="Meguro A."/>
            <person name="Negishi M."/>
            <person name="Ohta I."/>
            <person name="Ohta T."/>
            <person name="Okamoto M."/>
            <person name="Ono N."/>
            <person name="Saji S."/>
            <person name="Sakaguchi M."/>
            <person name="Sakai K."/>
            <person name="Shibata M."/>
            <person name="Shimokawa T."/>
            <person name="Song J."/>
            <person name="Takazaki Y."/>
            <person name="Terasawa K."/>
            <person name="Tsugane M."/>
            <person name="Tsuji K."/>
            <person name="Ueda S."/>
            <person name="Waki K."/>
            <person name="Yamagata H."/>
            <person name="Yamamoto M."/>
            <person name="Yamamoto S."/>
            <person name="Yamane H."/>
            <person name="Yoshiki S."/>
            <person name="Yoshihara R."/>
            <person name="Yukawa K."/>
            <person name="Zhong H."/>
            <person name="Yano M."/>
            <person name="Yuan Q."/>
            <person name="Ouyang S."/>
            <person name="Liu J."/>
            <person name="Jones K.M."/>
            <person name="Gansberger K."/>
            <person name="Moffat K."/>
            <person name="Hill J."/>
            <person name="Bera J."/>
            <person name="Fadrosh D."/>
            <person name="Jin S."/>
            <person name="Johri S."/>
            <person name="Kim M."/>
            <person name="Overton L."/>
            <person name="Reardon M."/>
            <person name="Tsitrin T."/>
            <person name="Vuong H."/>
            <person name="Weaver B."/>
            <person name="Ciecko A."/>
            <person name="Tallon L."/>
            <person name="Jackson J."/>
            <person name="Pai G."/>
            <person name="Aken S.V."/>
            <person name="Utterback T."/>
            <person name="Reidmuller S."/>
            <person name="Feldblyum T."/>
            <person name="Hsiao J."/>
            <person name="Zismann V."/>
            <person name="Iobst S."/>
            <person name="de Vazeille A.R."/>
            <person name="Buell C.R."/>
            <person name="Ying K."/>
            <person name="Li Y."/>
            <person name="Lu T."/>
            <person name="Huang Y."/>
            <person name="Zhao Q."/>
            <person name="Feng Q."/>
            <person name="Zhang L."/>
            <person name="Zhu J."/>
            <person name="Weng Q."/>
            <person name="Mu J."/>
            <person name="Lu Y."/>
            <person name="Fan D."/>
            <person name="Liu Y."/>
            <person name="Guan J."/>
            <person name="Zhang Y."/>
            <person name="Yu S."/>
            <person name="Liu X."/>
            <person name="Zhang Y."/>
            <person name="Hong G."/>
            <person name="Han B."/>
            <person name="Choisne N."/>
            <person name="Demange N."/>
            <person name="Orjeda G."/>
            <person name="Samain S."/>
            <person name="Cattolico L."/>
            <person name="Pelletier E."/>
            <person name="Couloux A."/>
            <person name="Segurens B."/>
            <person name="Wincker P."/>
            <person name="D'Hont A."/>
            <person name="Scarpelli C."/>
            <person name="Weissenbach J."/>
            <person name="Salanoubat M."/>
            <person name="Quetier F."/>
            <person name="Yu Y."/>
            <person name="Kim H.R."/>
            <person name="Rambo T."/>
            <person name="Currie J."/>
            <person name="Collura K."/>
            <person name="Luo M."/>
            <person name="Yang T."/>
            <person name="Ammiraju J.S.S."/>
            <person name="Engler F."/>
            <person name="Soderlund C."/>
            <person name="Wing R.A."/>
            <person name="Palmer L.E."/>
            <person name="de la Bastide M."/>
            <person name="Spiegel L."/>
            <person name="Nascimento L."/>
            <person name="Zutavern T."/>
            <person name="O'Shaughnessy A."/>
            <person name="Dike S."/>
            <person name="Dedhia N."/>
            <person name="Preston R."/>
            <person name="Balija V."/>
            <person name="McCombie W.R."/>
            <person name="Chow T."/>
            <person name="Chen H."/>
            <person name="Chung M."/>
            <person name="Chen C."/>
            <person name="Shaw J."/>
            <person name="Wu H."/>
            <person name="Hsiao K."/>
            <person name="Chao Y."/>
            <person name="Chu M."/>
            <person name="Cheng C."/>
            <person name="Hour A."/>
            <person name="Lee P."/>
            <person name="Lin S."/>
            <person name="Lin Y."/>
            <person name="Liou J."/>
            <person name="Liu S."/>
            <person name="Hsing Y."/>
            <person name="Raghuvanshi S."/>
            <person name="Mohanty A."/>
            <person name="Bharti A.K."/>
            <person name="Gaur A."/>
            <person name="Gupta V."/>
            <person name="Kumar D."/>
            <person name="Ravi V."/>
            <person name="Vij S."/>
            <person name="Kapur A."/>
            <person name="Khurana P."/>
            <person name="Khurana P."/>
            <person name="Khurana J.P."/>
            <person name="Tyagi A.K."/>
            <person name="Gaikwad K."/>
            <person name="Singh A."/>
            <person name="Dalal V."/>
            <person name="Srivastava S."/>
            <person name="Dixit A."/>
            <person name="Pal A.K."/>
            <person name="Ghazi I.A."/>
            <person name="Yadav M."/>
            <person name="Pandit A."/>
            <person name="Bhargava A."/>
            <person name="Sureshbabu K."/>
            <person name="Batra K."/>
            <person name="Sharma T.R."/>
            <person name="Mohapatra T."/>
            <person name="Singh N.K."/>
            <person name="Messing J."/>
            <person name="Nelson A.B."/>
            <person name="Fuks G."/>
            <person name="Kavchok S."/>
            <person name="Keizer G."/>
            <person name="Linton E."/>
            <person name="Llaca V."/>
            <person name="Song R."/>
            <person name="Tanyolac B."/>
            <person name="Young S."/>
            <person name="Ho-Il K."/>
            <person name="Hahn J.H."/>
            <person name="Sangsakoo G."/>
            <person name="Vanavichit A."/>
            <person name="de Mattos Luiz.A.T."/>
            <person name="Zimmer P.D."/>
            <person name="Malone G."/>
            <person name="Dellagostin O."/>
            <person name="de Oliveira A.C."/>
            <person name="Bevan M."/>
            <person name="Bancroft I."/>
            <person name="Minx P."/>
            <person name="Cordum H."/>
            <person name="Wilson R."/>
            <person name="Cheng Z."/>
            <person name="Jin W."/>
            <person name="Jiang J."/>
            <person name="Leong S.A."/>
            <person name="Iwama H."/>
            <person name="Gojobori T."/>
            <person name="Itoh T."/>
            <person name="Niimura Y."/>
            <person name="Fujii Y."/>
            <person name="Habara T."/>
            <person name="Sakai H."/>
            <person name="Sato Y."/>
            <person name="Wilson G."/>
            <person name="Kumar K."/>
            <person name="McCouch S."/>
            <person name="Juretic N."/>
            <person name="Hoen D."/>
            <person name="Wright S."/>
            <person name="Bruskiewich R."/>
            <person name="Bureau T."/>
            <person name="Miyao A."/>
            <person name="Hirochika H."/>
            <person name="Nishikawa T."/>
            <person name="Kadowaki K."/>
            <person name="Sugiura M."/>
            <person name="Burr B."/>
            <person name="Sasaki T."/>
        </authorList>
    </citation>
    <scope>NUCLEOTIDE SEQUENCE [LARGE SCALE GENOMIC DNA]</scope>
    <source>
        <strain evidence="3">cv. Nipponbare</strain>
    </source>
</reference>
<keyword evidence="1" id="KW-1133">Transmembrane helix</keyword>
<proteinExistence type="predicted"/>
<dbReference type="AlphaFoldDB" id="A0A0N7KDB2"/>
<keyword evidence="1" id="KW-0812">Transmembrane</keyword>
<gene>
    <name evidence="2" type="ordered locus">Os01g0612350</name>
    <name evidence="2" type="ORF">OSNPB_010612350</name>
</gene>
<organism evidence="2 3">
    <name type="scientific">Oryza sativa subsp. japonica</name>
    <name type="common">Rice</name>
    <dbReference type="NCBI Taxonomy" id="39947"/>
    <lineage>
        <taxon>Eukaryota</taxon>
        <taxon>Viridiplantae</taxon>
        <taxon>Streptophyta</taxon>
        <taxon>Embryophyta</taxon>
        <taxon>Tracheophyta</taxon>
        <taxon>Spermatophyta</taxon>
        <taxon>Magnoliopsida</taxon>
        <taxon>Liliopsida</taxon>
        <taxon>Poales</taxon>
        <taxon>Poaceae</taxon>
        <taxon>BOP clade</taxon>
        <taxon>Oryzoideae</taxon>
        <taxon>Oryzeae</taxon>
        <taxon>Oryzinae</taxon>
        <taxon>Oryza</taxon>
        <taxon>Oryza sativa</taxon>
    </lineage>
</organism>
<keyword evidence="1" id="KW-0472">Membrane</keyword>
<sequence>MRASGEPPEISRSGASSCCRVVVAVDEQLFAEEAMYGLIGRKLAPPPFLHLVFFFGTALIFYFSKFMHLKFIHLKFTHLKFRDQKFTSQKFIYPIQI</sequence>
<reference evidence="2 3" key="3">
    <citation type="journal article" date="2013" name="Rice">
        <title>Improvement of the Oryza sativa Nipponbare reference genome using next generation sequence and optical map data.</title>
        <authorList>
            <person name="Kawahara Y."/>
            <person name="de la Bastide M."/>
            <person name="Hamilton J.P."/>
            <person name="Kanamori H."/>
            <person name="McCombie W.R."/>
            <person name="Ouyang S."/>
            <person name="Schwartz D.C."/>
            <person name="Tanaka T."/>
            <person name="Wu J."/>
            <person name="Zhou S."/>
            <person name="Childs K.L."/>
            <person name="Davidson R.M."/>
            <person name="Lin H."/>
            <person name="Quesada-Ocampo L."/>
            <person name="Vaillancourt B."/>
            <person name="Sakai H."/>
            <person name="Lee S.S."/>
            <person name="Kim J."/>
            <person name="Numa H."/>
            <person name="Itoh T."/>
            <person name="Buell C.R."/>
            <person name="Matsumoto T."/>
        </authorList>
    </citation>
    <scope>NUCLEOTIDE SEQUENCE [LARGE SCALE GENOMIC DNA]</scope>
    <source>
        <strain evidence="3">cv. Nipponbare</strain>
    </source>
</reference>
<dbReference type="Gramene" id="Os01t0612350-01">
    <property type="protein sequence ID" value="Os01t0612350-01"/>
    <property type="gene ID" value="Os01g0612350"/>
</dbReference>
<dbReference type="PaxDb" id="39947-A0A0N7KDB2"/>
<name>A0A0N7KDB2_ORYSJ</name>